<organism evidence="10 12">
    <name type="scientific">Dracunculus medinensis</name>
    <name type="common">Guinea worm</name>
    <dbReference type="NCBI Taxonomy" id="318479"/>
    <lineage>
        <taxon>Eukaryota</taxon>
        <taxon>Metazoa</taxon>
        <taxon>Ecdysozoa</taxon>
        <taxon>Nematoda</taxon>
        <taxon>Chromadorea</taxon>
        <taxon>Rhabditida</taxon>
        <taxon>Spirurina</taxon>
        <taxon>Dracunculoidea</taxon>
        <taxon>Dracunculidae</taxon>
        <taxon>Dracunculus</taxon>
    </lineage>
</organism>
<dbReference type="SUPFAM" id="SSF52799">
    <property type="entry name" value="(Phosphotyrosine protein) phosphatases II"/>
    <property type="match status" value="1"/>
</dbReference>
<name>A0A0N4UGZ7_DRAME</name>
<reference evidence="9 11" key="2">
    <citation type="submission" date="2018-11" db="EMBL/GenBank/DDBJ databases">
        <authorList>
            <consortium name="Pathogen Informatics"/>
        </authorList>
    </citation>
    <scope>NUCLEOTIDE SEQUENCE [LARGE SCALE GENOMIC DNA]</scope>
</reference>
<dbReference type="GO" id="GO:0070373">
    <property type="term" value="P:negative regulation of ERK1 and ERK2 cascade"/>
    <property type="evidence" value="ECO:0007669"/>
    <property type="project" value="TreeGrafter"/>
</dbReference>
<dbReference type="GO" id="GO:0019901">
    <property type="term" value="F:protein kinase binding"/>
    <property type="evidence" value="ECO:0007669"/>
    <property type="project" value="TreeGrafter"/>
</dbReference>
<dbReference type="GO" id="GO:0005634">
    <property type="term" value="C:nucleus"/>
    <property type="evidence" value="ECO:0007669"/>
    <property type="project" value="TreeGrafter"/>
</dbReference>
<dbReference type="AlphaFoldDB" id="A0A0N4UGZ7"/>
<dbReference type="InterPro" id="IPR051985">
    <property type="entry name" value="NR_tyrosine_phosphatase"/>
</dbReference>
<comment type="subcellular location">
    <subcellularLocation>
        <location evidence="1">Endomembrane system</location>
    </subcellularLocation>
</comment>
<sequence>MDHDQFSQILLQDSLGPIKNLCKFCLYQGPLESTSNDFWQMVWEQESTLIVMLNKCFEKGYTLMISIFQFSSIFNVSRIMKIIGVPESSEIFLDFLDKVHSAINFGFFAYIKKKIEFFISRPNIRRSHVNRVFNKPNIGFICATVATIIISYYAYRFFT</sequence>
<reference evidence="12" key="1">
    <citation type="submission" date="2017-02" db="UniProtKB">
        <authorList>
            <consortium name="WormBaseParasite"/>
        </authorList>
    </citation>
    <scope>IDENTIFICATION</scope>
</reference>
<proteinExistence type="predicted"/>
<evidence type="ECO:0000256" key="3">
    <source>
        <dbReference type="ARBA" id="ARBA00022553"/>
    </source>
</evidence>
<dbReference type="PANTHER" id="PTHR46047">
    <property type="entry name" value="TYROSINE-PROTEIN PHOSPHATASE NON-RECEPTOR TYPE 61F"/>
    <property type="match status" value="1"/>
</dbReference>
<evidence type="ECO:0000313" key="10">
    <source>
        <dbReference type="Proteomes" id="UP000038040"/>
    </source>
</evidence>
<evidence type="ECO:0000256" key="7">
    <source>
        <dbReference type="SAM" id="Phobius"/>
    </source>
</evidence>
<protein>
    <recommendedName>
        <fullName evidence="2">protein-tyrosine-phosphatase</fullName>
        <ecNumber evidence="2">3.1.3.48</ecNumber>
    </recommendedName>
</protein>
<dbReference type="STRING" id="318479.A0A0N4UGZ7"/>
<evidence type="ECO:0000313" key="12">
    <source>
        <dbReference type="WBParaSite" id="DME_0000678901-mRNA-1"/>
    </source>
</evidence>
<keyword evidence="6 7" id="KW-0472">Membrane</keyword>
<dbReference type="GO" id="GO:0004726">
    <property type="term" value="F:non-membrane spanning protein tyrosine phosphatase activity"/>
    <property type="evidence" value="ECO:0007669"/>
    <property type="project" value="TreeGrafter"/>
</dbReference>
<keyword evidence="5" id="KW-0904">Protein phosphatase</keyword>
<evidence type="ECO:0000256" key="2">
    <source>
        <dbReference type="ARBA" id="ARBA00013064"/>
    </source>
</evidence>
<keyword evidence="4" id="KW-0378">Hydrolase</keyword>
<keyword evidence="7" id="KW-1133">Transmembrane helix</keyword>
<evidence type="ECO:0000256" key="6">
    <source>
        <dbReference type="ARBA" id="ARBA00023136"/>
    </source>
</evidence>
<dbReference type="GO" id="GO:0046426">
    <property type="term" value="P:negative regulation of receptor signaling pathway via JAK-STAT"/>
    <property type="evidence" value="ECO:0007669"/>
    <property type="project" value="TreeGrafter"/>
</dbReference>
<dbReference type="PANTHER" id="PTHR46047:SF3">
    <property type="entry name" value="TYROSINE-PROTEIN PHOSPHATASE NON-RECEPTOR TYPE 61F"/>
    <property type="match status" value="1"/>
</dbReference>
<dbReference type="InterPro" id="IPR029021">
    <property type="entry name" value="Prot-tyrosine_phosphatase-like"/>
</dbReference>
<feature type="domain" description="Tyrosine-protein phosphatase" evidence="8">
    <location>
        <begin position="28"/>
        <end position="59"/>
    </location>
</feature>
<evidence type="ECO:0000256" key="5">
    <source>
        <dbReference type="ARBA" id="ARBA00022912"/>
    </source>
</evidence>
<evidence type="ECO:0000313" key="11">
    <source>
        <dbReference type="Proteomes" id="UP000274756"/>
    </source>
</evidence>
<evidence type="ECO:0000256" key="4">
    <source>
        <dbReference type="ARBA" id="ARBA00022801"/>
    </source>
</evidence>
<dbReference type="EC" id="3.1.3.48" evidence="2"/>
<evidence type="ECO:0000259" key="8">
    <source>
        <dbReference type="PROSITE" id="PS50055"/>
    </source>
</evidence>
<evidence type="ECO:0000256" key="1">
    <source>
        <dbReference type="ARBA" id="ARBA00004308"/>
    </source>
</evidence>
<evidence type="ECO:0000313" key="9">
    <source>
        <dbReference type="EMBL" id="VDN51430.1"/>
    </source>
</evidence>
<dbReference type="Pfam" id="PF00102">
    <property type="entry name" value="Y_phosphatase"/>
    <property type="match status" value="1"/>
</dbReference>
<keyword evidence="11" id="KW-1185">Reference proteome</keyword>
<dbReference type="InterPro" id="IPR000242">
    <property type="entry name" value="PTP_cat"/>
</dbReference>
<dbReference type="Proteomes" id="UP000038040">
    <property type="component" value="Unplaced"/>
</dbReference>
<dbReference type="OrthoDB" id="6274266at2759"/>
<dbReference type="GO" id="GO:0012505">
    <property type="term" value="C:endomembrane system"/>
    <property type="evidence" value="ECO:0007669"/>
    <property type="project" value="UniProtKB-SubCell"/>
</dbReference>
<dbReference type="Proteomes" id="UP000274756">
    <property type="component" value="Unassembled WGS sequence"/>
</dbReference>
<accession>A0A0N4UGZ7</accession>
<dbReference type="EMBL" id="UYYG01000020">
    <property type="protein sequence ID" value="VDN51430.1"/>
    <property type="molecule type" value="Genomic_DNA"/>
</dbReference>
<dbReference type="GO" id="GO:0005737">
    <property type="term" value="C:cytoplasm"/>
    <property type="evidence" value="ECO:0007669"/>
    <property type="project" value="TreeGrafter"/>
</dbReference>
<dbReference type="Gene3D" id="3.90.190.10">
    <property type="entry name" value="Protein tyrosine phosphatase superfamily"/>
    <property type="match status" value="1"/>
</dbReference>
<keyword evidence="7" id="KW-0812">Transmembrane</keyword>
<keyword evidence="3" id="KW-0597">Phosphoprotein</keyword>
<feature type="transmembrane region" description="Helical" evidence="7">
    <location>
        <begin position="132"/>
        <end position="155"/>
    </location>
</feature>
<dbReference type="WBParaSite" id="DME_0000678901-mRNA-1">
    <property type="protein sequence ID" value="DME_0000678901-mRNA-1"/>
    <property type="gene ID" value="DME_0000678901"/>
</dbReference>
<gene>
    <name evidence="9" type="ORF">DME_LOCUS1403</name>
</gene>
<dbReference type="PROSITE" id="PS50055">
    <property type="entry name" value="TYR_PHOSPHATASE_PTP"/>
    <property type="match status" value="1"/>
</dbReference>